<dbReference type="Proteomes" id="UP000037109">
    <property type="component" value="Unassembled WGS sequence"/>
</dbReference>
<dbReference type="EMBL" id="LGUF01000007">
    <property type="protein sequence ID" value="KON88894.1"/>
    <property type="molecule type" value="Genomic_DNA"/>
</dbReference>
<gene>
    <name evidence="1" type="ORF">AF332_20215</name>
</gene>
<name>A0A0M0GG99_SPOGL</name>
<dbReference type="PATRIC" id="fig|1459.3.peg.4457"/>
<dbReference type="STRING" id="1459.AF332_20215"/>
<reference evidence="2" key="1">
    <citation type="submission" date="2015-07" db="EMBL/GenBank/DDBJ databases">
        <title>Fjat-10036 dsm4.</title>
        <authorList>
            <person name="Liu B."/>
            <person name="Wang J."/>
            <person name="Zhu Y."/>
            <person name="Liu G."/>
            <person name="Chen Q."/>
            <person name="Chen Z."/>
            <person name="Lan J."/>
            <person name="Che J."/>
            <person name="Ge C."/>
            <person name="Shi H."/>
            <person name="Pan Z."/>
            <person name="Liu X."/>
        </authorList>
    </citation>
    <scope>NUCLEOTIDE SEQUENCE [LARGE SCALE GENOMIC DNA]</scope>
    <source>
        <strain evidence="2">DSM 4</strain>
    </source>
</reference>
<dbReference type="RefSeq" id="WP_053436275.1">
    <property type="nucleotide sequence ID" value="NZ_LGUF01000007.1"/>
</dbReference>
<organism evidence="1 2">
    <name type="scientific">Sporosarcina globispora</name>
    <name type="common">Bacillus globisporus</name>
    <dbReference type="NCBI Taxonomy" id="1459"/>
    <lineage>
        <taxon>Bacteria</taxon>
        <taxon>Bacillati</taxon>
        <taxon>Bacillota</taxon>
        <taxon>Bacilli</taxon>
        <taxon>Bacillales</taxon>
        <taxon>Caryophanaceae</taxon>
        <taxon>Sporosarcina</taxon>
    </lineage>
</organism>
<proteinExistence type="predicted"/>
<comment type="caution">
    <text evidence="1">The sequence shown here is derived from an EMBL/GenBank/DDBJ whole genome shotgun (WGS) entry which is preliminary data.</text>
</comment>
<sequence>MPNKRINLEKFGFINNKNQITNDNETINSVGHSGNSDIDMNIEVKVDTTAIGFAILCSLFATGQLTDLEFRKATRKLEELTNEKMGSYFGNDINDPSGVRLYKAERK</sequence>
<protein>
    <submittedName>
        <fullName evidence="1">Uncharacterized protein</fullName>
    </submittedName>
</protein>
<evidence type="ECO:0000313" key="2">
    <source>
        <dbReference type="Proteomes" id="UP000037109"/>
    </source>
</evidence>
<keyword evidence="2" id="KW-1185">Reference proteome</keyword>
<dbReference type="AlphaFoldDB" id="A0A0M0GG99"/>
<accession>A0A0M0GG99</accession>
<evidence type="ECO:0000313" key="1">
    <source>
        <dbReference type="EMBL" id="KON88894.1"/>
    </source>
</evidence>